<organism evidence="2 3">
    <name type="scientific">Neomoorella stamsii</name>
    <dbReference type="NCBI Taxonomy" id="1266720"/>
    <lineage>
        <taxon>Bacteria</taxon>
        <taxon>Bacillati</taxon>
        <taxon>Bacillota</taxon>
        <taxon>Clostridia</taxon>
        <taxon>Neomoorellales</taxon>
        <taxon>Neomoorellaceae</taxon>
        <taxon>Neomoorella</taxon>
    </lineage>
</organism>
<sequence>MKRLFRVVTLLTCLLLLMPTLAVASNESSKPKLDKDFTQEELEARFQQIHSVMRKVHEKEITHVDALNKLAKIGVFPAKGYIRNNNGDEITIQSNPDYAIWLPTAFALKDTETGYWYAGVHFFWKDPAYWQSDFPNPWPAQPGVGVNIGGYDGFGIAFSRGINRVTQTFDVYDTHANRTSYSTPSKSSSYGVGYTKQDYGYKMSDGTYDYNWDSGYLGIYFTPQEPGQEMSVWQEMAHTWETTSVSITGISYIGISWQFNKLENRWNAVAPYAYVFTPY</sequence>
<evidence type="ECO:0000313" key="2">
    <source>
        <dbReference type="EMBL" id="PRR68839.1"/>
    </source>
</evidence>
<evidence type="ECO:0000313" key="3">
    <source>
        <dbReference type="Proteomes" id="UP000239430"/>
    </source>
</evidence>
<feature type="chain" id="PRO_5040728966" evidence="1">
    <location>
        <begin position="25"/>
        <end position="279"/>
    </location>
</feature>
<feature type="signal peptide" evidence="1">
    <location>
        <begin position="1"/>
        <end position="24"/>
    </location>
</feature>
<dbReference type="EMBL" id="PVXL01000078">
    <property type="protein sequence ID" value="PRR68839.1"/>
    <property type="molecule type" value="Genomic_DNA"/>
</dbReference>
<comment type="caution">
    <text evidence="2">The sequence shown here is derived from an EMBL/GenBank/DDBJ whole genome shotgun (WGS) entry which is preliminary data.</text>
</comment>
<keyword evidence="3" id="KW-1185">Reference proteome</keyword>
<dbReference type="RefSeq" id="WP_054936621.1">
    <property type="nucleotide sequence ID" value="NZ_PVXL01000078.1"/>
</dbReference>
<evidence type="ECO:0000256" key="1">
    <source>
        <dbReference type="SAM" id="SignalP"/>
    </source>
</evidence>
<dbReference type="AlphaFoldDB" id="A0A9X7IZY2"/>
<keyword evidence="1" id="KW-0732">Signal</keyword>
<name>A0A9X7IZY2_9FIRM</name>
<reference evidence="2 3" key="1">
    <citation type="submission" date="2018-03" db="EMBL/GenBank/DDBJ databases">
        <title>Genome sequence of Moorella stamsii DSM 26217.</title>
        <authorList>
            <person name="Poehlein A."/>
            <person name="Daniel R."/>
        </authorList>
    </citation>
    <scope>NUCLEOTIDE SEQUENCE [LARGE SCALE GENOMIC DNA]</scope>
    <source>
        <strain evidence="3">DSM 26217</strain>
    </source>
</reference>
<proteinExistence type="predicted"/>
<dbReference type="Proteomes" id="UP000239430">
    <property type="component" value="Unassembled WGS sequence"/>
</dbReference>
<accession>A0A9X7IZY2</accession>
<protein>
    <submittedName>
        <fullName evidence="2">Uncharacterized protein</fullName>
    </submittedName>
</protein>
<gene>
    <name evidence="2" type="ORF">MOST_31210</name>
</gene>